<accession>A0A9D4T1G0</accession>
<feature type="region of interest" description="Disordered" evidence="9">
    <location>
        <begin position="388"/>
        <end position="409"/>
    </location>
</feature>
<evidence type="ECO:0000259" key="11">
    <source>
        <dbReference type="PROSITE" id="PS50262"/>
    </source>
</evidence>
<feature type="transmembrane region" description="Helical" evidence="10">
    <location>
        <begin position="40"/>
        <end position="62"/>
    </location>
</feature>
<feature type="transmembrane region" description="Helical" evidence="10">
    <location>
        <begin position="277"/>
        <end position="297"/>
    </location>
</feature>
<evidence type="ECO:0000256" key="2">
    <source>
        <dbReference type="ARBA" id="ARBA00010663"/>
    </source>
</evidence>
<dbReference type="EMBL" id="JABSTV010001249">
    <property type="protein sequence ID" value="KAH7963148.1"/>
    <property type="molecule type" value="Genomic_DNA"/>
</dbReference>
<keyword evidence="5 10" id="KW-1133">Transmembrane helix</keyword>
<evidence type="ECO:0000256" key="8">
    <source>
        <dbReference type="RuleBase" id="RU000688"/>
    </source>
</evidence>
<keyword evidence="13" id="KW-1185">Reference proteome</keyword>
<evidence type="ECO:0000256" key="1">
    <source>
        <dbReference type="ARBA" id="ARBA00004651"/>
    </source>
</evidence>
<keyword evidence="7 8" id="KW-0675">Receptor</keyword>
<evidence type="ECO:0000256" key="3">
    <source>
        <dbReference type="ARBA" id="ARBA00022475"/>
    </source>
</evidence>
<dbReference type="OrthoDB" id="5987909at2759"/>
<dbReference type="InterPro" id="IPR000276">
    <property type="entry name" value="GPCR_Rhodpsn"/>
</dbReference>
<reference evidence="12" key="1">
    <citation type="journal article" date="2020" name="Cell">
        <title>Large-Scale Comparative Analyses of Tick Genomes Elucidate Their Genetic Diversity and Vector Capacities.</title>
        <authorList>
            <consortium name="Tick Genome and Microbiome Consortium (TIGMIC)"/>
            <person name="Jia N."/>
            <person name="Wang J."/>
            <person name="Shi W."/>
            <person name="Du L."/>
            <person name="Sun Y."/>
            <person name="Zhan W."/>
            <person name="Jiang J.F."/>
            <person name="Wang Q."/>
            <person name="Zhang B."/>
            <person name="Ji P."/>
            <person name="Bell-Sakyi L."/>
            <person name="Cui X.M."/>
            <person name="Yuan T.T."/>
            <person name="Jiang B.G."/>
            <person name="Yang W.F."/>
            <person name="Lam T.T."/>
            <person name="Chang Q.C."/>
            <person name="Ding S.J."/>
            <person name="Wang X.J."/>
            <person name="Zhu J.G."/>
            <person name="Ruan X.D."/>
            <person name="Zhao L."/>
            <person name="Wei J.T."/>
            <person name="Ye R.Z."/>
            <person name="Que T.C."/>
            <person name="Du C.H."/>
            <person name="Zhou Y.H."/>
            <person name="Cheng J.X."/>
            <person name="Dai P.F."/>
            <person name="Guo W.B."/>
            <person name="Han X.H."/>
            <person name="Huang E.J."/>
            <person name="Li L.F."/>
            <person name="Wei W."/>
            <person name="Gao Y.C."/>
            <person name="Liu J.Z."/>
            <person name="Shao H.Z."/>
            <person name="Wang X."/>
            <person name="Wang C.C."/>
            <person name="Yang T.C."/>
            <person name="Huo Q.B."/>
            <person name="Li W."/>
            <person name="Chen H.Y."/>
            <person name="Chen S.E."/>
            <person name="Zhou L.G."/>
            <person name="Ni X.B."/>
            <person name="Tian J.H."/>
            <person name="Sheng Y."/>
            <person name="Liu T."/>
            <person name="Pan Y.S."/>
            <person name="Xia L.Y."/>
            <person name="Li J."/>
            <person name="Zhao F."/>
            <person name="Cao W.C."/>
        </authorList>
    </citation>
    <scope>NUCLEOTIDE SEQUENCE</scope>
    <source>
        <strain evidence="12">Rsan-2018</strain>
    </source>
</reference>
<dbReference type="VEuPathDB" id="VectorBase:RSAN_028156"/>
<dbReference type="InterPro" id="IPR017452">
    <property type="entry name" value="GPCR_Rhodpsn_7TM"/>
</dbReference>
<dbReference type="PANTHER" id="PTHR24241:SF83">
    <property type="entry name" value="G-PROTEIN COUPLED RECEPTOR 150-RELATED"/>
    <property type="match status" value="1"/>
</dbReference>
<keyword evidence="8" id="KW-0807">Transducer</keyword>
<dbReference type="AlphaFoldDB" id="A0A9D4T1G0"/>
<evidence type="ECO:0000256" key="5">
    <source>
        <dbReference type="ARBA" id="ARBA00022989"/>
    </source>
</evidence>
<evidence type="ECO:0000256" key="9">
    <source>
        <dbReference type="SAM" id="MobiDB-lite"/>
    </source>
</evidence>
<dbReference type="PROSITE" id="PS00237">
    <property type="entry name" value="G_PROTEIN_RECEP_F1_1"/>
    <property type="match status" value="1"/>
</dbReference>
<keyword evidence="6 10" id="KW-0472">Membrane</keyword>
<feature type="domain" description="G-protein coupled receptors family 1 profile" evidence="11">
    <location>
        <begin position="53"/>
        <end position="333"/>
    </location>
</feature>
<comment type="caution">
    <text evidence="12">The sequence shown here is derived from an EMBL/GenBank/DDBJ whole genome shotgun (WGS) entry which is preliminary data.</text>
</comment>
<comment type="subcellular location">
    <subcellularLocation>
        <location evidence="1">Cell membrane</location>
        <topology evidence="1">Multi-pass membrane protein</topology>
    </subcellularLocation>
</comment>
<evidence type="ECO:0000313" key="12">
    <source>
        <dbReference type="EMBL" id="KAH7963148.1"/>
    </source>
</evidence>
<dbReference type="Proteomes" id="UP000821837">
    <property type="component" value="Chromosome 3"/>
</dbReference>
<feature type="transmembrane region" description="Helical" evidence="10">
    <location>
        <begin position="155"/>
        <end position="176"/>
    </location>
</feature>
<dbReference type="GO" id="GO:0042277">
    <property type="term" value="F:peptide binding"/>
    <property type="evidence" value="ECO:0007669"/>
    <property type="project" value="TreeGrafter"/>
</dbReference>
<dbReference type="PROSITE" id="PS50262">
    <property type="entry name" value="G_PROTEIN_RECEP_F1_2"/>
    <property type="match status" value="1"/>
</dbReference>
<evidence type="ECO:0000256" key="4">
    <source>
        <dbReference type="ARBA" id="ARBA00022692"/>
    </source>
</evidence>
<feature type="transmembrane region" description="Helical" evidence="10">
    <location>
        <begin position="200"/>
        <end position="221"/>
    </location>
</feature>
<proteinExistence type="inferred from homology"/>
<keyword evidence="4 8" id="KW-0812">Transmembrane</keyword>
<gene>
    <name evidence="12" type="ORF">HPB52_019751</name>
</gene>
<dbReference type="OMA" id="CRAFKVM"/>
<evidence type="ECO:0000313" key="13">
    <source>
        <dbReference type="Proteomes" id="UP000821837"/>
    </source>
</evidence>
<dbReference type="GO" id="GO:0004930">
    <property type="term" value="F:G protein-coupled receptor activity"/>
    <property type="evidence" value="ECO:0007669"/>
    <property type="project" value="UniProtKB-KW"/>
</dbReference>
<organism evidence="12 13">
    <name type="scientific">Rhipicephalus sanguineus</name>
    <name type="common">Brown dog tick</name>
    <name type="synonym">Ixodes sanguineus</name>
    <dbReference type="NCBI Taxonomy" id="34632"/>
    <lineage>
        <taxon>Eukaryota</taxon>
        <taxon>Metazoa</taxon>
        <taxon>Ecdysozoa</taxon>
        <taxon>Arthropoda</taxon>
        <taxon>Chelicerata</taxon>
        <taxon>Arachnida</taxon>
        <taxon>Acari</taxon>
        <taxon>Parasitiformes</taxon>
        <taxon>Ixodida</taxon>
        <taxon>Ixodoidea</taxon>
        <taxon>Ixodidae</taxon>
        <taxon>Rhipicephalinae</taxon>
        <taxon>Rhipicephalus</taxon>
        <taxon>Rhipicephalus</taxon>
    </lineage>
</organism>
<dbReference type="Pfam" id="PF00001">
    <property type="entry name" value="7tm_1"/>
    <property type="match status" value="1"/>
</dbReference>
<protein>
    <recommendedName>
        <fullName evidence="11">G-protein coupled receptors family 1 profile domain-containing protein</fullName>
    </recommendedName>
</protein>
<dbReference type="PANTHER" id="PTHR24241">
    <property type="entry name" value="NEUROPEPTIDE RECEPTOR-RELATED G-PROTEIN COUPLED RECEPTOR"/>
    <property type="match status" value="1"/>
</dbReference>
<dbReference type="PRINTS" id="PR00237">
    <property type="entry name" value="GPCRRHODOPSN"/>
</dbReference>
<dbReference type="GO" id="GO:0032870">
    <property type="term" value="P:cellular response to hormone stimulus"/>
    <property type="evidence" value="ECO:0007669"/>
    <property type="project" value="TreeGrafter"/>
</dbReference>
<evidence type="ECO:0000256" key="7">
    <source>
        <dbReference type="ARBA" id="ARBA00023170"/>
    </source>
</evidence>
<feature type="transmembrane region" description="Helical" evidence="10">
    <location>
        <begin position="74"/>
        <end position="96"/>
    </location>
</feature>
<dbReference type="SUPFAM" id="SSF81321">
    <property type="entry name" value="Family A G protein-coupled receptor-like"/>
    <property type="match status" value="1"/>
</dbReference>
<name>A0A9D4T1G0_RHISA</name>
<dbReference type="GO" id="GO:0005886">
    <property type="term" value="C:plasma membrane"/>
    <property type="evidence" value="ECO:0007669"/>
    <property type="project" value="UniProtKB-SubCell"/>
</dbReference>
<keyword evidence="8" id="KW-0297">G-protein coupled receptor</keyword>
<keyword evidence="3" id="KW-1003">Cell membrane</keyword>
<feature type="transmembrane region" description="Helical" evidence="10">
    <location>
        <begin position="116"/>
        <end position="134"/>
    </location>
</feature>
<dbReference type="Gene3D" id="1.20.1070.10">
    <property type="entry name" value="Rhodopsin 7-helix transmembrane proteins"/>
    <property type="match status" value="1"/>
</dbReference>
<comment type="similarity">
    <text evidence="2 8">Belongs to the G-protein coupled receptor 1 family.</text>
</comment>
<sequence>MPPEFATLPGSDNETTLAAATTLTADEDVFGPVYTSNLRIALIAVMLVLSLVGNTAVCYRLLTSRRHRVFKAQVLFLNLALADLLVTVVTMNSQLLWEIMGRVWIAGDGPCRAFKVMQTFALVSSTYMLVGIAVDRHYAICKPLVLAPRPRSVAAVCWLLSLLPSLPNLLVFRVVVVRDKCYCASVFYIYRDTTTVARQVYMAFVFTLVFILPLCALVALYSSILFRMRRMVAANTRTPGGIRIALTTTPTSRSPPTTAAVSETSNRSTLPRARLRTLKMAVVIFVAFLVTNLPYMVQEVILAFARDVSLGPNMVAVFGVISASNSAVNPYVYLAFNGGAAGTSCDARVRGLWRRLTCSSGSKRTTIALRTSCSTLPTRRRKRLIKAQGPLSEQKCRSSGNIETPEENM</sequence>
<evidence type="ECO:0000256" key="10">
    <source>
        <dbReference type="SAM" id="Phobius"/>
    </source>
</evidence>
<evidence type="ECO:0000256" key="6">
    <source>
        <dbReference type="ARBA" id="ARBA00023136"/>
    </source>
</evidence>
<reference evidence="12" key="2">
    <citation type="submission" date="2021-09" db="EMBL/GenBank/DDBJ databases">
        <authorList>
            <person name="Jia N."/>
            <person name="Wang J."/>
            <person name="Shi W."/>
            <person name="Du L."/>
            <person name="Sun Y."/>
            <person name="Zhan W."/>
            <person name="Jiang J."/>
            <person name="Wang Q."/>
            <person name="Zhang B."/>
            <person name="Ji P."/>
            <person name="Sakyi L.B."/>
            <person name="Cui X."/>
            <person name="Yuan T."/>
            <person name="Jiang B."/>
            <person name="Yang W."/>
            <person name="Lam T.T.-Y."/>
            <person name="Chang Q."/>
            <person name="Ding S."/>
            <person name="Wang X."/>
            <person name="Zhu J."/>
            <person name="Ruan X."/>
            <person name="Zhao L."/>
            <person name="Wei J."/>
            <person name="Que T."/>
            <person name="Du C."/>
            <person name="Cheng J."/>
            <person name="Dai P."/>
            <person name="Han X."/>
            <person name="Huang E."/>
            <person name="Gao Y."/>
            <person name="Liu J."/>
            <person name="Shao H."/>
            <person name="Ye R."/>
            <person name="Li L."/>
            <person name="Wei W."/>
            <person name="Wang X."/>
            <person name="Wang C."/>
            <person name="Huo Q."/>
            <person name="Li W."/>
            <person name="Guo W."/>
            <person name="Chen H."/>
            <person name="Chen S."/>
            <person name="Zhou L."/>
            <person name="Zhou L."/>
            <person name="Ni X."/>
            <person name="Tian J."/>
            <person name="Zhou Y."/>
            <person name="Sheng Y."/>
            <person name="Liu T."/>
            <person name="Pan Y."/>
            <person name="Xia L."/>
            <person name="Li J."/>
            <person name="Zhao F."/>
            <person name="Cao W."/>
        </authorList>
    </citation>
    <scope>NUCLEOTIDE SEQUENCE</scope>
    <source>
        <strain evidence="12">Rsan-2018</strain>
        <tissue evidence="12">Larvae</tissue>
    </source>
</reference>